<gene>
    <name evidence="1" type="ORF">NDU88_003605</name>
</gene>
<reference evidence="1" key="1">
    <citation type="journal article" date="2022" name="bioRxiv">
        <title>Sequencing and chromosome-scale assembly of the giantPleurodeles waltlgenome.</title>
        <authorList>
            <person name="Brown T."/>
            <person name="Elewa A."/>
            <person name="Iarovenko S."/>
            <person name="Subramanian E."/>
            <person name="Araus A.J."/>
            <person name="Petzold A."/>
            <person name="Susuki M."/>
            <person name="Suzuki K.-i.T."/>
            <person name="Hayashi T."/>
            <person name="Toyoda A."/>
            <person name="Oliveira C."/>
            <person name="Osipova E."/>
            <person name="Leigh N.D."/>
            <person name="Simon A."/>
            <person name="Yun M.H."/>
        </authorList>
    </citation>
    <scope>NUCLEOTIDE SEQUENCE</scope>
    <source>
        <strain evidence="1">20211129_DDA</strain>
        <tissue evidence="1">Liver</tissue>
    </source>
</reference>
<keyword evidence="2" id="KW-1185">Reference proteome</keyword>
<name>A0AAV7NHE5_PLEWA</name>
<evidence type="ECO:0000313" key="2">
    <source>
        <dbReference type="Proteomes" id="UP001066276"/>
    </source>
</evidence>
<protein>
    <submittedName>
        <fullName evidence="1">Uncharacterized protein</fullName>
    </submittedName>
</protein>
<evidence type="ECO:0000313" key="1">
    <source>
        <dbReference type="EMBL" id="KAJ1115381.1"/>
    </source>
</evidence>
<dbReference type="EMBL" id="JANPWB010000012">
    <property type="protein sequence ID" value="KAJ1115381.1"/>
    <property type="molecule type" value="Genomic_DNA"/>
</dbReference>
<dbReference type="Proteomes" id="UP001066276">
    <property type="component" value="Chromosome 8"/>
</dbReference>
<dbReference type="AlphaFoldDB" id="A0AAV7NHE5"/>
<comment type="caution">
    <text evidence="1">The sequence shown here is derived from an EMBL/GenBank/DDBJ whole genome shotgun (WGS) entry which is preliminary data.</text>
</comment>
<organism evidence="1 2">
    <name type="scientific">Pleurodeles waltl</name>
    <name type="common">Iberian ribbed newt</name>
    <dbReference type="NCBI Taxonomy" id="8319"/>
    <lineage>
        <taxon>Eukaryota</taxon>
        <taxon>Metazoa</taxon>
        <taxon>Chordata</taxon>
        <taxon>Craniata</taxon>
        <taxon>Vertebrata</taxon>
        <taxon>Euteleostomi</taxon>
        <taxon>Amphibia</taxon>
        <taxon>Batrachia</taxon>
        <taxon>Caudata</taxon>
        <taxon>Salamandroidea</taxon>
        <taxon>Salamandridae</taxon>
        <taxon>Pleurodelinae</taxon>
        <taxon>Pleurodeles</taxon>
    </lineage>
</organism>
<proteinExistence type="predicted"/>
<accession>A0AAV7NHE5</accession>
<sequence length="110" mass="12410">MANDKYTTAQLKATKTTTKKRVALGLFTMPDNAMILEDIQAYVQHWFKLLCVDVALLRQDLRTTIDRVTGAKDHISELEGCVATLKAEIVHLSTTSWTLEHQAEEAENHI</sequence>